<keyword evidence="1" id="KW-0472">Membrane</keyword>
<evidence type="ECO:0000256" key="1">
    <source>
        <dbReference type="SAM" id="Phobius"/>
    </source>
</evidence>
<protein>
    <submittedName>
        <fullName evidence="2">Uncharacterized protein</fullName>
    </submittedName>
</protein>
<organism evidence="2 3">
    <name type="scientific">Pontibacillus yanchengensis</name>
    <dbReference type="NCBI Taxonomy" id="462910"/>
    <lineage>
        <taxon>Bacteria</taxon>
        <taxon>Bacillati</taxon>
        <taxon>Bacillota</taxon>
        <taxon>Bacilli</taxon>
        <taxon>Bacillales</taxon>
        <taxon>Bacillaceae</taxon>
        <taxon>Pontibacillus</taxon>
    </lineage>
</organism>
<reference evidence="2 3" key="1">
    <citation type="submission" date="2019-11" db="EMBL/GenBank/DDBJ databases">
        <title>Genome sequences of 17 halophilic strains isolated from different environments.</title>
        <authorList>
            <person name="Furrow R.E."/>
        </authorList>
    </citation>
    <scope>NUCLEOTIDE SEQUENCE [LARGE SCALE GENOMIC DNA]</scope>
    <source>
        <strain evidence="2 3">22514_16_FS</strain>
    </source>
</reference>
<proteinExistence type="predicted"/>
<dbReference type="Proteomes" id="UP000468638">
    <property type="component" value="Unassembled WGS sequence"/>
</dbReference>
<feature type="transmembrane region" description="Helical" evidence="1">
    <location>
        <begin position="40"/>
        <end position="58"/>
    </location>
</feature>
<keyword evidence="1" id="KW-1133">Transmembrane helix</keyword>
<gene>
    <name evidence="2" type="ORF">GLW05_18915</name>
</gene>
<comment type="caution">
    <text evidence="2">The sequence shown here is derived from an EMBL/GenBank/DDBJ whole genome shotgun (WGS) entry which is preliminary data.</text>
</comment>
<sequence length="122" mass="14030">MFPILKKDFNFHIIPSLDLIIITTLLTTLIIGLFHNKSKAIILLGALTISLYLCLLTASKIQLEHTLIEEYNNYEIELVFTYPSDDFGEWDFQLRTNEVWVRGDSPIYKSGIHIKSKREAGS</sequence>
<evidence type="ECO:0000313" key="2">
    <source>
        <dbReference type="EMBL" id="MYL35652.1"/>
    </source>
</evidence>
<name>A0A6I5A5Y6_9BACI</name>
<evidence type="ECO:0000313" key="3">
    <source>
        <dbReference type="Proteomes" id="UP000468638"/>
    </source>
</evidence>
<dbReference type="AlphaFoldDB" id="A0A6I5A5Y6"/>
<keyword evidence="1" id="KW-0812">Transmembrane</keyword>
<dbReference type="EMBL" id="WMEQ01000019">
    <property type="protein sequence ID" value="MYL35652.1"/>
    <property type="molecule type" value="Genomic_DNA"/>
</dbReference>
<feature type="transmembrane region" description="Helical" evidence="1">
    <location>
        <begin position="12"/>
        <end position="34"/>
    </location>
</feature>
<accession>A0A6I5A5Y6</accession>